<feature type="compositionally biased region" description="Polar residues" evidence="1">
    <location>
        <begin position="43"/>
        <end position="54"/>
    </location>
</feature>
<feature type="region of interest" description="Disordered" evidence="1">
    <location>
        <begin position="35"/>
        <end position="61"/>
    </location>
</feature>
<organism evidence="2 3">
    <name type="scientific">Cirrhinus mrigala</name>
    <name type="common">Mrigala</name>
    <dbReference type="NCBI Taxonomy" id="683832"/>
    <lineage>
        <taxon>Eukaryota</taxon>
        <taxon>Metazoa</taxon>
        <taxon>Chordata</taxon>
        <taxon>Craniata</taxon>
        <taxon>Vertebrata</taxon>
        <taxon>Euteleostomi</taxon>
        <taxon>Actinopterygii</taxon>
        <taxon>Neopterygii</taxon>
        <taxon>Teleostei</taxon>
        <taxon>Ostariophysi</taxon>
        <taxon>Cypriniformes</taxon>
        <taxon>Cyprinidae</taxon>
        <taxon>Labeoninae</taxon>
        <taxon>Labeonini</taxon>
        <taxon>Cirrhinus</taxon>
    </lineage>
</organism>
<evidence type="ECO:0000256" key="1">
    <source>
        <dbReference type="SAM" id="MobiDB-lite"/>
    </source>
</evidence>
<dbReference type="Proteomes" id="UP001529510">
    <property type="component" value="Unassembled WGS sequence"/>
</dbReference>
<gene>
    <name evidence="2" type="ORF">M9458_044312</name>
</gene>
<reference evidence="2 3" key="1">
    <citation type="submission" date="2024-05" db="EMBL/GenBank/DDBJ databases">
        <title>Genome sequencing and assembly of Indian major carp, Cirrhinus mrigala (Hamilton, 1822).</title>
        <authorList>
            <person name="Mohindra V."/>
            <person name="Chowdhury L.M."/>
            <person name="Lal K."/>
            <person name="Jena J.K."/>
        </authorList>
    </citation>
    <scope>NUCLEOTIDE SEQUENCE [LARGE SCALE GENOMIC DNA]</scope>
    <source>
        <strain evidence="2">CM1030</strain>
        <tissue evidence="2">Blood</tissue>
    </source>
</reference>
<proteinExistence type="predicted"/>
<evidence type="ECO:0000313" key="3">
    <source>
        <dbReference type="Proteomes" id="UP001529510"/>
    </source>
</evidence>
<evidence type="ECO:0000313" key="2">
    <source>
        <dbReference type="EMBL" id="KAL0160587.1"/>
    </source>
</evidence>
<accession>A0ABD0NH00</accession>
<keyword evidence="3" id="KW-1185">Reference proteome</keyword>
<name>A0ABD0NH00_CIRMR</name>
<sequence length="106" mass="11467">TGRVFEVTDLPAGISRVEADSLLAELSKVGALIKWLPKPPSPSQSEGADVTNSEPPKAPPHDLASTYTILALFPTKYAAQSALQKLNSSITKFKLRTSKEHNEQHT</sequence>
<dbReference type="EMBL" id="JAMKFB020000022">
    <property type="protein sequence ID" value="KAL0160587.1"/>
    <property type="molecule type" value="Genomic_DNA"/>
</dbReference>
<feature type="non-terminal residue" evidence="2">
    <location>
        <position position="1"/>
    </location>
</feature>
<feature type="non-terminal residue" evidence="2">
    <location>
        <position position="106"/>
    </location>
</feature>
<comment type="caution">
    <text evidence="2">The sequence shown here is derived from an EMBL/GenBank/DDBJ whole genome shotgun (WGS) entry which is preliminary data.</text>
</comment>
<protein>
    <submittedName>
        <fullName evidence="2">Uncharacterized protein</fullName>
    </submittedName>
</protein>
<dbReference type="AlphaFoldDB" id="A0ABD0NH00"/>